<comment type="caution">
    <text evidence="12">The sequence shown here is derived from an EMBL/GenBank/DDBJ whole genome shotgun (WGS) entry which is preliminary data.</text>
</comment>
<organism evidence="12 13">
    <name type="scientific">Hoylesella oralis ATCC 33269</name>
    <dbReference type="NCBI Taxonomy" id="873533"/>
    <lineage>
        <taxon>Bacteria</taxon>
        <taxon>Pseudomonadati</taxon>
        <taxon>Bacteroidota</taxon>
        <taxon>Bacteroidia</taxon>
        <taxon>Bacteroidales</taxon>
        <taxon>Prevotellaceae</taxon>
        <taxon>Hoylesella</taxon>
    </lineage>
</organism>
<protein>
    <submittedName>
        <fullName evidence="12">Peptidase M16 inactive domain protein</fullName>
        <ecNumber evidence="12">3.4.24.-</ecNumber>
    </submittedName>
</protein>
<evidence type="ECO:0000259" key="10">
    <source>
        <dbReference type="Pfam" id="PF00675"/>
    </source>
</evidence>
<dbReference type="EC" id="3.4.24.-" evidence="12"/>
<comment type="cofactor">
    <cofactor evidence="1">
        <name>Zn(2+)</name>
        <dbReference type="ChEBI" id="CHEBI:29105"/>
    </cofactor>
</comment>
<dbReference type="InterPro" id="IPR011765">
    <property type="entry name" value="Pept_M16_N"/>
</dbReference>
<dbReference type="Proteomes" id="UP000005580">
    <property type="component" value="Unassembled WGS sequence"/>
</dbReference>
<keyword evidence="7" id="KW-0482">Metalloprotease</keyword>
<dbReference type="Gene3D" id="3.30.830.10">
    <property type="entry name" value="Metalloenzyme, LuxS/M16 peptidase-like"/>
    <property type="match status" value="4"/>
</dbReference>
<evidence type="ECO:0000256" key="8">
    <source>
        <dbReference type="RuleBase" id="RU004447"/>
    </source>
</evidence>
<accession>E7RQL7</accession>
<dbReference type="InterPro" id="IPR001431">
    <property type="entry name" value="Pept_M16_Zn_BS"/>
</dbReference>
<comment type="similarity">
    <text evidence="2 8">Belongs to the peptidase M16 family.</text>
</comment>
<evidence type="ECO:0000313" key="12">
    <source>
        <dbReference type="EMBL" id="EFZ36555.1"/>
    </source>
</evidence>
<proteinExistence type="inferred from homology"/>
<dbReference type="HOGENOM" id="CLU_008156_0_0_10"/>
<keyword evidence="3" id="KW-0645">Protease</keyword>
<evidence type="ECO:0000256" key="5">
    <source>
        <dbReference type="ARBA" id="ARBA00022801"/>
    </source>
</evidence>
<gene>
    <name evidence="12" type="ORF">HMPREF0663_11468</name>
</gene>
<evidence type="ECO:0000256" key="2">
    <source>
        <dbReference type="ARBA" id="ARBA00007261"/>
    </source>
</evidence>
<dbReference type="InterPro" id="IPR011249">
    <property type="entry name" value="Metalloenz_LuxS/M16"/>
</dbReference>
<dbReference type="Pfam" id="PF00675">
    <property type="entry name" value="Peptidase_M16"/>
    <property type="match status" value="1"/>
</dbReference>
<dbReference type="GO" id="GO:0004222">
    <property type="term" value="F:metalloendopeptidase activity"/>
    <property type="evidence" value="ECO:0007669"/>
    <property type="project" value="InterPro"/>
</dbReference>
<evidence type="ECO:0000256" key="4">
    <source>
        <dbReference type="ARBA" id="ARBA00022723"/>
    </source>
</evidence>
<feature type="domain" description="Peptidase M16 C-terminal" evidence="11">
    <location>
        <begin position="205"/>
        <end position="389"/>
    </location>
</feature>
<feature type="domain" description="Peptidase M16 C-terminal" evidence="11">
    <location>
        <begin position="694"/>
        <end position="868"/>
    </location>
</feature>
<dbReference type="RefSeq" id="WP_004369605.1">
    <property type="nucleotide sequence ID" value="NZ_GL833119.1"/>
</dbReference>
<evidence type="ECO:0000256" key="7">
    <source>
        <dbReference type="ARBA" id="ARBA00023049"/>
    </source>
</evidence>
<feature type="chain" id="PRO_5003221626" evidence="9">
    <location>
        <begin position="22"/>
        <end position="936"/>
    </location>
</feature>
<dbReference type="SUPFAM" id="SSF63411">
    <property type="entry name" value="LuxS/MPP-like metallohydrolase"/>
    <property type="match status" value="4"/>
</dbReference>
<dbReference type="PANTHER" id="PTHR43690">
    <property type="entry name" value="NARDILYSIN"/>
    <property type="match status" value="1"/>
</dbReference>
<keyword evidence="13" id="KW-1185">Reference proteome</keyword>
<evidence type="ECO:0000259" key="11">
    <source>
        <dbReference type="Pfam" id="PF05193"/>
    </source>
</evidence>
<dbReference type="InterPro" id="IPR050626">
    <property type="entry name" value="Peptidase_M16"/>
</dbReference>
<feature type="domain" description="Peptidase M16 N-terminal" evidence="10">
    <location>
        <begin position="45"/>
        <end position="182"/>
    </location>
</feature>
<dbReference type="InterPro" id="IPR007863">
    <property type="entry name" value="Peptidase_M16_C"/>
</dbReference>
<evidence type="ECO:0000256" key="1">
    <source>
        <dbReference type="ARBA" id="ARBA00001947"/>
    </source>
</evidence>
<evidence type="ECO:0000256" key="3">
    <source>
        <dbReference type="ARBA" id="ARBA00022670"/>
    </source>
</evidence>
<keyword evidence="6" id="KW-0862">Zinc</keyword>
<reference evidence="12" key="1">
    <citation type="submission" date="2011-01" db="EMBL/GenBank/DDBJ databases">
        <authorList>
            <person name="Muzny D."/>
            <person name="Qin X."/>
            <person name="Buhay C."/>
            <person name="Dugan-Rocha S."/>
            <person name="Ding Y."/>
            <person name="Chen G."/>
            <person name="Hawes A."/>
            <person name="Holder M."/>
            <person name="Jhangiani S."/>
            <person name="Johnson A."/>
            <person name="Khan Z."/>
            <person name="Li Z."/>
            <person name="Liu W."/>
            <person name="Liu X."/>
            <person name="Perez L."/>
            <person name="Shen H."/>
            <person name="Wang Q."/>
            <person name="Watt J."/>
            <person name="Xi L."/>
            <person name="Xin Y."/>
            <person name="Zhou J."/>
            <person name="Deng J."/>
            <person name="Jiang H."/>
            <person name="Liu Y."/>
            <person name="Qu J."/>
            <person name="Song X.-Z."/>
            <person name="Zhang L."/>
            <person name="Villasana D."/>
            <person name="Johnson A."/>
            <person name="Liu J."/>
            <person name="Liyanage D."/>
            <person name="Lorensuhewa L."/>
            <person name="Robinson T."/>
            <person name="Song A."/>
            <person name="Song B.-B."/>
            <person name="Dinh H."/>
            <person name="Thornton R."/>
            <person name="Coyle M."/>
            <person name="Francisco L."/>
            <person name="Jackson L."/>
            <person name="Javaid M."/>
            <person name="Korchina V."/>
            <person name="Kovar C."/>
            <person name="Mata R."/>
            <person name="Mathew T."/>
            <person name="Ngo R."/>
            <person name="Nguyen L."/>
            <person name="Nguyen N."/>
            <person name="Okwuonu G."/>
            <person name="Ongeri F."/>
            <person name="Pham C."/>
            <person name="Simmons D."/>
            <person name="Wilczek-Boney K."/>
            <person name="Hale W."/>
            <person name="Jakkamsetti A."/>
            <person name="Pham P."/>
            <person name="Ruth R."/>
            <person name="San Lucas F."/>
            <person name="Warren J."/>
            <person name="Zhang J."/>
            <person name="Zhao Z."/>
            <person name="Zhou C."/>
            <person name="Zhu D."/>
            <person name="Lee S."/>
            <person name="Bess C."/>
            <person name="Blankenburg K."/>
            <person name="Forbes L."/>
            <person name="Fu Q."/>
            <person name="Gubbala S."/>
            <person name="Hirani K."/>
            <person name="Jayaseelan J.C."/>
            <person name="Lara F."/>
            <person name="Munidasa M."/>
            <person name="Palculict T."/>
            <person name="Patil S."/>
            <person name="Pu L.-L."/>
            <person name="Saada N."/>
            <person name="Tang L."/>
            <person name="Weissenberger G."/>
            <person name="Zhu Y."/>
            <person name="Hemphill L."/>
            <person name="Shang Y."/>
            <person name="Youmans B."/>
            <person name="Ayvaz T."/>
            <person name="Ross M."/>
            <person name="Santibanez J."/>
            <person name="Aqrawi P."/>
            <person name="Gross S."/>
            <person name="Joshi V."/>
            <person name="Fowler G."/>
            <person name="Nazareth L."/>
            <person name="Reid J."/>
            <person name="Worley K."/>
            <person name="Petrosino J."/>
            <person name="Highlander S."/>
            <person name="Gibbs R."/>
        </authorList>
    </citation>
    <scope>NUCLEOTIDE SEQUENCE [LARGE SCALE GENOMIC DNA]</scope>
    <source>
        <strain evidence="12">ATCC 33269</strain>
    </source>
</reference>
<dbReference type="PANTHER" id="PTHR43690:SF34">
    <property type="entry name" value="ZINC PROTEASE PQQL-LIKE"/>
    <property type="match status" value="1"/>
</dbReference>
<keyword evidence="9" id="KW-0732">Signal</keyword>
<dbReference type="GO" id="GO:0046872">
    <property type="term" value="F:metal ion binding"/>
    <property type="evidence" value="ECO:0007669"/>
    <property type="project" value="UniProtKB-KW"/>
</dbReference>
<dbReference type="eggNOG" id="COG0612">
    <property type="taxonomic scope" value="Bacteria"/>
</dbReference>
<dbReference type="PROSITE" id="PS00143">
    <property type="entry name" value="INSULINASE"/>
    <property type="match status" value="1"/>
</dbReference>
<keyword evidence="4" id="KW-0479">Metal-binding</keyword>
<dbReference type="EMBL" id="AEPE02000005">
    <property type="protein sequence ID" value="EFZ36555.1"/>
    <property type="molecule type" value="Genomic_DNA"/>
</dbReference>
<sequence>MKIFLTAVVSLLFGLTTTAQPAIRPIPTDSSMRIGTLPNGLTYYLLHNSYPEHRVNFYIVQRVGSIQEDEDQRGLAHFLEHMCFNGTAHFPSNSVINYLESLGVKFGENLNANTSIDRTVYNINNVPAARTSSLDSCLLVLRDWSCALTLDPKEIDKERGVIHEEWRLRTSASSRLLERNLEALYPSSKYGRRMPIGKMEIVDNFKPEALKAYYEKWYRPDNQAIIVVGDIDVDRTEQKIKELFASIPARKDAPKVTNEAVPDNEKPIVVIDKDKEQQTSVVQVMYKHDPVTRAMRQSEDYYRYLLIKDMTMTMLRNRLAERAQEADCPYTQSAVGYGTYLFSKTKYTFQVTVIPKEGKTTEAVKAAMNEIMRTVKHGFTPTEFARAKADSHNILDQRYAARNKRNNAFLGNQYAEHFLNGEPIPSPEVQYRIRTRLLDNLQVQDADAFMRKMIPENERNLVIISFNPDKEELALPDSADLLSAIRQARSEPVSPYIDKVRNEPLLKSLPPKGKITGIKENKRLGFKLLKLSNGTRVILKKTDFKEDEILLNAYSRGGSSILGKADFINMKFFNKVIASSGLGSFSLQELGKALTGKTANVNLSLDTDYERVTGASSPRDLECMMQQVYLYFTRIKKDQKAFDNLISSYRTRLRNISQSPDMALSDSLTATLHSHNPRFSNYTLEDIDRVNYDRILQIAKERTANAGSFTFTFVGNFDEKTLLPLIEQYIASLPSTNKRASWKDVETYAKGTVINRFRRKMETPKAKAYMIWYAKGIKNTLENRLTADAAGQVLTALYIAKIREEASAAYSADAHCTVSKAGNNTYVKLYGICPIKPEKADTALRIMYAEAIGMAKKVDATELDKVKKFMIKRVDEQAKQNYHWVKALETYQEEGIDLLTDYKKMANALTPDKISTFMRTRLFASGNHIEVVMLPE</sequence>
<evidence type="ECO:0000256" key="6">
    <source>
        <dbReference type="ARBA" id="ARBA00022833"/>
    </source>
</evidence>
<keyword evidence="5 12" id="KW-0378">Hydrolase</keyword>
<evidence type="ECO:0000256" key="9">
    <source>
        <dbReference type="SAM" id="SignalP"/>
    </source>
</evidence>
<evidence type="ECO:0000313" key="13">
    <source>
        <dbReference type="Proteomes" id="UP000005580"/>
    </source>
</evidence>
<dbReference type="GO" id="GO:0006508">
    <property type="term" value="P:proteolysis"/>
    <property type="evidence" value="ECO:0007669"/>
    <property type="project" value="UniProtKB-KW"/>
</dbReference>
<dbReference type="AlphaFoldDB" id="E7RQL7"/>
<dbReference type="STRING" id="28134.SAMN05444288_2047"/>
<dbReference type="Pfam" id="PF05193">
    <property type="entry name" value="Peptidase_M16_C"/>
    <property type="match status" value="2"/>
</dbReference>
<feature type="signal peptide" evidence="9">
    <location>
        <begin position="1"/>
        <end position="21"/>
    </location>
</feature>
<name>E7RQL7_9BACT</name>